<dbReference type="InterPro" id="IPR005162">
    <property type="entry name" value="Retrotrans_gag_dom"/>
</dbReference>
<dbReference type="EMBL" id="JAZDWU010000006">
    <property type="protein sequence ID" value="KAK9998031.1"/>
    <property type="molecule type" value="Genomic_DNA"/>
</dbReference>
<gene>
    <name evidence="2" type="ORF">SO802_017634</name>
</gene>
<accession>A0AAW2CIY0</accession>
<reference evidence="2 3" key="1">
    <citation type="submission" date="2024-01" db="EMBL/GenBank/DDBJ databases">
        <title>A telomere-to-telomere, gap-free genome of sweet tea (Lithocarpus litseifolius).</title>
        <authorList>
            <person name="Zhou J."/>
        </authorList>
    </citation>
    <scope>NUCLEOTIDE SEQUENCE [LARGE SCALE GENOMIC DNA]</scope>
    <source>
        <strain evidence="2">Zhou-2022a</strain>
        <tissue evidence="2">Leaf</tissue>
    </source>
</reference>
<comment type="caution">
    <text evidence="2">The sequence shown here is derived from an EMBL/GenBank/DDBJ whole genome shotgun (WGS) entry which is preliminary data.</text>
</comment>
<sequence>MAMKEKMEKMQLAFRSTQGMDDYLYNMGGGNEFKGSYCIASQVQDFQCKLFDVTRDLKQHVRIYLSIAEIKGLDEKQTLHAFPFSLTGGASRWYYSFDPSKIKVWNELVELFMDQFIFNTMIDVTLRDLETTKQGVGETFSEYMTRWKTKAPRMVNRPNEKDQINMIIKNLFPAYNSWLFPSPITSFGELCDCGTRIVDAINNGQLEKGESKPLIKKTYGGGATTTKAPNLVNMQIDEIEWDCSKLIEATNVNINTVEVQGIWDEEDEALKEAVAVRGILPK</sequence>
<dbReference type="Proteomes" id="UP001459277">
    <property type="component" value="Unassembled WGS sequence"/>
</dbReference>
<proteinExistence type="predicted"/>
<protein>
    <recommendedName>
        <fullName evidence="1">Retrotransposon gag domain-containing protein</fullName>
    </recommendedName>
</protein>
<evidence type="ECO:0000259" key="1">
    <source>
        <dbReference type="Pfam" id="PF03732"/>
    </source>
</evidence>
<evidence type="ECO:0000313" key="2">
    <source>
        <dbReference type="EMBL" id="KAK9998031.1"/>
    </source>
</evidence>
<keyword evidence="3" id="KW-1185">Reference proteome</keyword>
<feature type="domain" description="Retrotransposon gag" evidence="1">
    <location>
        <begin position="81"/>
        <end position="165"/>
    </location>
</feature>
<dbReference type="Pfam" id="PF03732">
    <property type="entry name" value="Retrotrans_gag"/>
    <property type="match status" value="1"/>
</dbReference>
<evidence type="ECO:0000313" key="3">
    <source>
        <dbReference type="Proteomes" id="UP001459277"/>
    </source>
</evidence>
<name>A0AAW2CIY0_9ROSI</name>
<dbReference type="PANTHER" id="PTHR33223">
    <property type="entry name" value="CCHC-TYPE DOMAIN-CONTAINING PROTEIN"/>
    <property type="match status" value="1"/>
</dbReference>
<organism evidence="2 3">
    <name type="scientific">Lithocarpus litseifolius</name>
    <dbReference type="NCBI Taxonomy" id="425828"/>
    <lineage>
        <taxon>Eukaryota</taxon>
        <taxon>Viridiplantae</taxon>
        <taxon>Streptophyta</taxon>
        <taxon>Embryophyta</taxon>
        <taxon>Tracheophyta</taxon>
        <taxon>Spermatophyta</taxon>
        <taxon>Magnoliopsida</taxon>
        <taxon>eudicotyledons</taxon>
        <taxon>Gunneridae</taxon>
        <taxon>Pentapetalae</taxon>
        <taxon>rosids</taxon>
        <taxon>fabids</taxon>
        <taxon>Fagales</taxon>
        <taxon>Fagaceae</taxon>
        <taxon>Lithocarpus</taxon>
    </lineage>
</organism>
<dbReference type="AlphaFoldDB" id="A0AAW2CIY0"/>
<dbReference type="PANTHER" id="PTHR33223:SF8">
    <property type="entry name" value="OS04G0172440 PROTEIN"/>
    <property type="match status" value="1"/>
</dbReference>